<evidence type="ECO:0000313" key="2">
    <source>
        <dbReference type="EMBL" id="MVO08665.1"/>
    </source>
</evidence>
<gene>
    <name evidence="2" type="ORF">GOQ30_05745</name>
</gene>
<feature type="transmembrane region" description="Helical" evidence="1">
    <location>
        <begin position="6"/>
        <end position="25"/>
    </location>
</feature>
<dbReference type="AlphaFoldDB" id="A0A6I4IG65"/>
<dbReference type="Proteomes" id="UP000431264">
    <property type="component" value="Unassembled WGS sequence"/>
</dbReference>
<keyword evidence="1" id="KW-0472">Membrane</keyword>
<dbReference type="EMBL" id="WQLW01000003">
    <property type="protein sequence ID" value="MVO08665.1"/>
    <property type="molecule type" value="Genomic_DNA"/>
</dbReference>
<organism evidence="2 3">
    <name type="scientific">Flavobacterium profundi</name>
    <dbReference type="NCBI Taxonomy" id="1774945"/>
    <lineage>
        <taxon>Bacteria</taxon>
        <taxon>Pseudomonadati</taxon>
        <taxon>Bacteroidota</taxon>
        <taxon>Flavobacteriia</taxon>
        <taxon>Flavobacteriales</taxon>
        <taxon>Flavobacteriaceae</taxon>
        <taxon>Flavobacterium</taxon>
    </lineage>
</organism>
<accession>A0A6I4IG65</accession>
<comment type="caution">
    <text evidence="2">The sequence shown here is derived from an EMBL/GenBank/DDBJ whole genome shotgun (WGS) entry which is preliminary data.</text>
</comment>
<keyword evidence="2" id="KW-0132">Cell division</keyword>
<dbReference type="OrthoDB" id="1466667at2"/>
<sequence length="241" mass="27915">MKSINWQNIRLIVILIVMVFLYSFSSHRNEKRRLKSVTISFYGGEENLFITHEIVNNLLKQNLGGSLTIKKEEVDLKSLETALNNHKMIEKCEIFSTIDGSLNANITQKTPIVRYVSGNTMYYLDNKGVEIPLSENFSARVPILMGTFDEKERDNYVLLCNEIYKDDFLKKNITGIKVLPSGSVILTSRNYNYKIIFGKPVYVEKKLKNYKAFFQHAVKDTLIKNYKEVNVMFTEQVVCKK</sequence>
<dbReference type="GO" id="GO:0051301">
    <property type="term" value="P:cell division"/>
    <property type="evidence" value="ECO:0007669"/>
    <property type="project" value="UniProtKB-KW"/>
</dbReference>
<evidence type="ECO:0000256" key="1">
    <source>
        <dbReference type="SAM" id="Phobius"/>
    </source>
</evidence>
<keyword evidence="3" id="KW-1185">Reference proteome</keyword>
<evidence type="ECO:0000313" key="3">
    <source>
        <dbReference type="Proteomes" id="UP000431264"/>
    </source>
</evidence>
<keyword evidence="2" id="KW-0131">Cell cycle</keyword>
<keyword evidence="1" id="KW-1133">Transmembrane helix</keyword>
<dbReference type="RefSeq" id="WP_140997061.1">
    <property type="nucleotide sequence ID" value="NZ_VDCZ01000003.1"/>
</dbReference>
<protein>
    <submittedName>
        <fullName evidence="2">Cell division protein FtsQ</fullName>
    </submittedName>
</protein>
<name>A0A6I4IG65_9FLAO</name>
<proteinExistence type="predicted"/>
<keyword evidence="1" id="KW-0812">Transmembrane</keyword>
<reference evidence="3" key="1">
    <citation type="submission" date="2019-05" db="EMBL/GenBank/DDBJ databases">
        <title>Flavobacterium profundi sp. nov., isolated from a deep-sea seamount.</title>
        <authorList>
            <person name="Zhang D.-C."/>
        </authorList>
    </citation>
    <scope>NUCLEOTIDE SEQUENCE [LARGE SCALE GENOMIC DNA]</scope>
    <source>
        <strain evidence="3">TP390</strain>
    </source>
</reference>